<keyword evidence="1" id="KW-0732">Signal</keyword>
<accession>A0A2T6BKN7</accession>
<organism evidence="2 3">
    <name type="scientific">Litoreibacter ponti</name>
    <dbReference type="NCBI Taxonomy" id="1510457"/>
    <lineage>
        <taxon>Bacteria</taxon>
        <taxon>Pseudomonadati</taxon>
        <taxon>Pseudomonadota</taxon>
        <taxon>Alphaproteobacteria</taxon>
        <taxon>Rhodobacterales</taxon>
        <taxon>Roseobacteraceae</taxon>
        <taxon>Litoreibacter</taxon>
    </lineage>
</organism>
<protein>
    <submittedName>
        <fullName evidence="2">Putative secreted protein</fullName>
    </submittedName>
</protein>
<comment type="caution">
    <text evidence="2">The sequence shown here is derived from an EMBL/GenBank/DDBJ whole genome shotgun (WGS) entry which is preliminary data.</text>
</comment>
<proteinExistence type="predicted"/>
<sequence>MINKYLFAVLAILAAGPAAASSFTLDVTGSCGLSAPTINSPTSLSEANGQQCNNLSSGSTGNLLGSRNVQFSHEASHGSISSTVRAITETTDLISSSNTGASVRIDTTNAIDTLSFSGGPSEFELMVMLDFATNVTSTVTSASFVSFNLGMQRVGGSGGMASDSFKVLDYATRPDLEVFDVSPIKILINNGAQVNLNASLSAQATSGSIAGENDNDLALAEGMFSWALFVPEGVQISASSGFDYNQSDDVEPVPLPAGGVLLLSSLGLLAMRARRRKRADA</sequence>
<dbReference type="Proteomes" id="UP000243978">
    <property type="component" value="Unassembled WGS sequence"/>
</dbReference>
<evidence type="ECO:0000313" key="2">
    <source>
        <dbReference type="EMBL" id="PTX56624.1"/>
    </source>
</evidence>
<evidence type="ECO:0000313" key="3">
    <source>
        <dbReference type="Proteomes" id="UP000243978"/>
    </source>
</evidence>
<feature type="signal peptide" evidence="1">
    <location>
        <begin position="1"/>
        <end position="20"/>
    </location>
</feature>
<reference evidence="2 3" key="1">
    <citation type="submission" date="2018-04" db="EMBL/GenBank/DDBJ databases">
        <title>Genomic Encyclopedia of Archaeal and Bacterial Type Strains, Phase II (KMG-II): from individual species to whole genera.</title>
        <authorList>
            <person name="Goeker M."/>
        </authorList>
    </citation>
    <scope>NUCLEOTIDE SEQUENCE [LARGE SCALE GENOMIC DNA]</scope>
    <source>
        <strain evidence="2 3">DSM 100977</strain>
    </source>
</reference>
<dbReference type="AlphaFoldDB" id="A0A2T6BKN7"/>
<name>A0A2T6BKN7_9RHOB</name>
<keyword evidence="3" id="KW-1185">Reference proteome</keyword>
<feature type="chain" id="PRO_5015624858" evidence="1">
    <location>
        <begin position="21"/>
        <end position="281"/>
    </location>
</feature>
<dbReference type="RefSeq" id="WP_107844804.1">
    <property type="nucleotide sequence ID" value="NZ_QBKS01000001.1"/>
</dbReference>
<evidence type="ECO:0000256" key="1">
    <source>
        <dbReference type="SAM" id="SignalP"/>
    </source>
</evidence>
<dbReference type="EMBL" id="QBKS01000001">
    <property type="protein sequence ID" value="PTX56624.1"/>
    <property type="molecule type" value="Genomic_DNA"/>
</dbReference>
<gene>
    <name evidence="2" type="ORF">C8N43_1284</name>
</gene>